<dbReference type="EMBL" id="CP053825">
    <property type="protein sequence ID" value="QKF80077.1"/>
    <property type="molecule type" value="Genomic_DNA"/>
</dbReference>
<accession>A0A7L5ILJ8</accession>
<dbReference type="AlphaFoldDB" id="A0A7L5ILJ8"/>
<name>A0A7L5ILJ8_9BACT</name>
<dbReference type="KEGG" id="carm:CARM_1176"/>
<dbReference type="GeneID" id="56586922"/>
<sequence>MKGIIYSNGGGYKSLFLALTLISSLYAQSKEITFPEFPTLPDCNNKENCKTYDGTNDLSQITIAEPTAGTASFNLKLDNSFGFDSTKTQSNNTIIIKSAKNLTGAIRAAVGKEAEVSNNKIYIDLSTSNDKTISFEKKVDNVNSYMLMDYGGIAAGSAYKNSAYNNQTFIKGATIENAGIYAGHVTLNKLFKTPVKGDDNTLFLEQTHVKNASLAAFYLSYEDNFGLKIDANNNKTYIKNSTIENGGIYTNNLILSNSNNKTILTANNNILFLDNVTTKGNSTNASNIGVVRFHNRSPKSIANNNDLVIQNSKIQANEIFVVTAPSNTFNIPIDITANQNHLKISKSNIKINNDKKGIRNQIGIFAVYKATNTDENSILLEDLNIDNTNESSNSNTFYISTALSVQNAKKIP</sequence>
<reference evidence="1 2" key="1">
    <citation type="submission" date="2020-05" db="EMBL/GenBank/DDBJ databases">
        <title>Complete genome sequencing of Campylobacter and Arcobacter type strains.</title>
        <authorList>
            <person name="Miller W.G."/>
            <person name="Yee E."/>
        </authorList>
    </citation>
    <scope>NUCLEOTIDE SEQUENCE [LARGE SCALE GENOMIC DNA]</scope>
    <source>
        <strain evidence="1 2">CCUG 73571</strain>
    </source>
</reference>
<keyword evidence="2" id="KW-1185">Reference proteome</keyword>
<evidence type="ECO:0000313" key="2">
    <source>
        <dbReference type="Proteomes" id="UP000509246"/>
    </source>
</evidence>
<dbReference type="Proteomes" id="UP000509246">
    <property type="component" value="Chromosome"/>
</dbReference>
<organism evidence="1 2">
    <name type="scientific">Campylobacter armoricus</name>
    <dbReference type="NCBI Taxonomy" id="2505970"/>
    <lineage>
        <taxon>Bacteria</taxon>
        <taxon>Pseudomonadati</taxon>
        <taxon>Campylobacterota</taxon>
        <taxon>Epsilonproteobacteria</taxon>
        <taxon>Campylobacterales</taxon>
        <taxon>Campylobacteraceae</taxon>
        <taxon>Campylobacter</taxon>
    </lineage>
</organism>
<proteinExistence type="predicted"/>
<dbReference type="RefSeq" id="WP_139426951.1">
    <property type="nucleotide sequence ID" value="NZ_CBCSFY010000013.1"/>
</dbReference>
<evidence type="ECO:0000313" key="1">
    <source>
        <dbReference type="EMBL" id="QKF80077.1"/>
    </source>
</evidence>
<protein>
    <submittedName>
        <fullName evidence="1">Uncharacterized protein</fullName>
    </submittedName>
</protein>
<gene>
    <name evidence="1" type="ORF">CARM_1176</name>
</gene>